<proteinExistence type="predicted"/>
<dbReference type="KEGG" id="vg:29124206"/>
<keyword evidence="2" id="KW-1185">Reference proteome</keyword>
<dbReference type="GeneID" id="29124206"/>
<organism evidence="1 2">
    <name type="scientific">Cyanophage S-RIM50</name>
    <dbReference type="NCBI Taxonomy" id="687803"/>
    <lineage>
        <taxon>Viruses</taxon>
        <taxon>Duplodnaviria</taxon>
        <taxon>Heunggongvirae</taxon>
        <taxon>Uroviricota</taxon>
        <taxon>Caudoviricetes</taxon>
        <taxon>Pantevenvirales</taxon>
        <taxon>Kyanoviridae</taxon>
        <taxon>Neptunevirus</taxon>
        <taxon>Neptunevirus srim50</taxon>
    </lineage>
</organism>
<accession>A0A127KLM2</accession>
<sequence length="50" mass="5743">MNKDNLKILIKDLEFAVAELKAEIYGDPNSYLDSENVRKVRIEDDDGETD</sequence>
<dbReference type="OrthoDB" id="26711at10239"/>
<reference evidence="1 2" key="1">
    <citation type="submission" date="2016-01" db="EMBL/GenBank/DDBJ databases">
        <title>The genomic content and context of auxiliary metabolic genes in marine cyanophages.</title>
        <authorList>
            <person name="Marston M.F."/>
            <person name="Martiny J.B.H."/>
            <person name="Crummett L.T."/>
        </authorList>
    </citation>
    <scope>NUCLEOTIDE SEQUENCE [LARGE SCALE GENOMIC DNA]</scope>
    <source>
        <strain evidence="1">RW_29_0704</strain>
    </source>
</reference>
<evidence type="ECO:0000313" key="1">
    <source>
        <dbReference type="EMBL" id="AMO42984.1"/>
    </source>
</evidence>
<gene>
    <name evidence="1" type="ORF">R290704_202</name>
</gene>
<evidence type="ECO:0000313" key="2">
    <source>
        <dbReference type="Proteomes" id="UP000201797"/>
    </source>
</evidence>
<dbReference type="Proteomes" id="UP000201797">
    <property type="component" value="Segment"/>
</dbReference>
<name>A0A127KLM2_9CAUD</name>
<dbReference type="RefSeq" id="YP_009302283.1">
    <property type="nucleotide sequence ID" value="NC_031242.1"/>
</dbReference>
<dbReference type="EMBL" id="KU594605">
    <property type="protein sequence ID" value="AMO42984.1"/>
    <property type="molecule type" value="Genomic_DNA"/>
</dbReference>
<protein>
    <submittedName>
        <fullName evidence="1">Uncharacterized protein</fullName>
    </submittedName>
</protein>